<sequence>MSQTIPETHSHPEVELWLKAAKVAKPNSQSYDGNATSLEYLEIFQGSQQFRIQKDVGSQAFARYCEGISNRSSRIPLLRAFFVKNILPPENNAGDFTAALMHQHFGIPLSFFRELKAFLSSRPMGNALFTRKDRDGNVISIDGYYQLCRDYSSDAGSFVWFSQSLLVNKPTTYVVVQAVDRAKTLIYDCATGSTAMLLRPFVIDAFLLDDSVQRMSDAMLQPRFQFLEDEWTTFDRQASTGEKVAKIKQLHRVVREFRLLRDGLVDVKETLLSLDVAQTQYSKSISPASPRLDTESVKESFALLISKSNWMVRALTSLEDRASRKIDLQYNIENQEDNQTNLKIAKLTTDIAVYTQKDSSSMITSVVMAAVTMFFLPGTFVSALFSMVFFNVDPTTDKLTSASQAWVFAAITIPLTIAVFAVWILWRKQRTKAIENDMMTRSRLQDVDIENGVVQDERSTGGLYRTAKGGEETIPLRQMSDQGAKRKLSTRR</sequence>
<keyword evidence="1" id="KW-0472">Membrane</keyword>
<feature type="transmembrane region" description="Helical" evidence="1">
    <location>
        <begin position="366"/>
        <end position="390"/>
    </location>
</feature>
<accession>A0A0C2YCV0</accession>
<reference evidence="3" key="2">
    <citation type="submission" date="2015-01" db="EMBL/GenBank/DDBJ databases">
        <title>Evolutionary Origins and Diversification of the Mycorrhizal Mutualists.</title>
        <authorList>
            <consortium name="DOE Joint Genome Institute"/>
            <consortium name="Mycorrhizal Genomics Consortium"/>
            <person name="Kohler A."/>
            <person name="Kuo A."/>
            <person name="Nagy L.G."/>
            <person name="Floudas D."/>
            <person name="Copeland A."/>
            <person name="Barry K.W."/>
            <person name="Cichocki N."/>
            <person name="Veneault-Fourrey C."/>
            <person name="LaButti K."/>
            <person name="Lindquist E.A."/>
            <person name="Lipzen A."/>
            <person name="Lundell T."/>
            <person name="Morin E."/>
            <person name="Murat C."/>
            <person name="Riley R."/>
            <person name="Ohm R."/>
            <person name="Sun H."/>
            <person name="Tunlid A."/>
            <person name="Henrissat B."/>
            <person name="Grigoriev I.V."/>
            <person name="Hibbett D.S."/>
            <person name="Martin F."/>
        </authorList>
    </citation>
    <scope>NUCLEOTIDE SEQUENCE [LARGE SCALE GENOMIC DNA]</scope>
    <source>
        <strain evidence="3">h7</strain>
    </source>
</reference>
<keyword evidence="1" id="KW-0812">Transmembrane</keyword>
<gene>
    <name evidence="2" type="ORF">M413DRAFT_29799</name>
</gene>
<evidence type="ECO:0000256" key="1">
    <source>
        <dbReference type="SAM" id="Phobius"/>
    </source>
</evidence>
<evidence type="ECO:0000313" key="3">
    <source>
        <dbReference type="Proteomes" id="UP000053424"/>
    </source>
</evidence>
<dbReference type="OrthoDB" id="3055571at2759"/>
<evidence type="ECO:0000313" key="2">
    <source>
        <dbReference type="EMBL" id="KIM38857.1"/>
    </source>
</evidence>
<dbReference type="STRING" id="686832.A0A0C2YCV0"/>
<dbReference type="AlphaFoldDB" id="A0A0C2YCV0"/>
<feature type="transmembrane region" description="Helical" evidence="1">
    <location>
        <begin position="405"/>
        <end position="426"/>
    </location>
</feature>
<dbReference type="Gene3D" id="1.20.58.340">
    <property type="entry name" value="Magnesium transport protein CorA, transmembrane region"/>
    <property type="match status" value="1"/>
</dbReference>
<protein>
    <submittedName>
        <fullName evidence="2">Uncharacterized protein</fullName>
    </submittedName>
</protein>
<dbReference type="EMBL" id="KN831788">
    <property type="protein sequence ID" value="KIM38857.1"/>
    <property type="molecule type" value="Genomic_DNA"/>
</dbReference>
<keyword evidence="3" id="KW-1185">Reference proteome</keyword>
<proteinExistence type="predicted"/>
<reference evidence="2 3" key="1">
    <citation type="submission" date="2014-04" db="EMBL/GenBank/DDBJ databases">
        <authorList>
            <consortium name="DOE Joint Genome Institute"/>
            <person name="Kuo A."/>
            <person name="Gay G."/>
            <person name="Dore J."/>
            <person name="Kohler A."/>
            <person name="Nagy L.G."/>
            <person name="Floudas D."/>
            <person name="Copeland A."/>
            <person name="Barry K.W."/>
            <person name="Cichocki N."/>
            <person name="Veneault-Fourrey C."/>
            <person name="LaButti K."/>
            <person name="Lindquist E.A."/>
            <person name="Lipzen A."/>
            <person name="Lundell T."/>
            <person name="Morin E."/>
            <person name="Murat C."/>
            <person name="Sun H."/>
            <person name="Tunlid A."/>
            <person name="Henrissat B."/>
            <person name="Grigoriev I.V."/>
            <person name="Hibbett D.S."/>
            <person name="Martin F."/>
            <person name="Nordberg H.P."/>
            <person name="Cantor M.N."/>
            <person name="Hua S.X."/>
        </authorList>
    </citation>
    <scope>NUCLEOTIDE SEQUENCE [LARGE SCALE GENOMIC DNA]</scope>
    <source>
        <strain evidence="3">h7</strain>
    </source>
</reference>
<keyword evidence="1" id="KW-1133">Transmembrane helix</keyword>
<name>A0A0C2YCV0_HEBCY</name>
<dbReference type="Proteomes" id="UP000053424">
    <property type="component" value="Unassembled WGS sequence"/>
</dbReference>
<dbReference type="HOGENOM" id="CLU_046443_0_0_1"/>
<organism evidence="2 3">
    <name type="scientific">Hebeloma cylindrosporum</name>
    <dbReference type="NCBI Taxonomy" id="76867"/>
    <lineage>
        <taxon>Eukaryota</taxon>
        <taxon>Fungi</taxon>
        <taxon>Dikarya</taxon>
        <taxon>Basidiomycota</taxon>
        <taxon>Agaricomycotina</taxon>
        <taxon>Agaricomycetes</taxon>
        <taxon>Agaricomycetidae</taxon>
        <taxon>Agaricales</taxon>
        <taxon>Agaricineae</taxon>
        <taxon>Hymenogastraceae</taxon>
        <taxon>Hebeloma</taxon>
    </lineage>
</organism>